<proteinExistence type="predicted"/>
<dbReference type="AlphaFoldDB" id="A0A1E1KWW6"/>
<reference evidence="2" key="1">
    <citation type="submission" date="2016-03" db="EMBL/GenBank/DDBJ databases">
        <authorList>
            <person name="Guldener U."/>
        </authorList>
    </citation>
    <scope>NUCLEOTIDE SEQUENCE [LARGE SCALE GENOMIC DNA]</scope>
    <source>
        <strain evidence="2">04CH-RAC-A.6.1</strain>
    </source>
</reference>
<protein>
    <submittedName>
        <fullName evidence="1">Uncharacterized protein</fullName>
    </submittedName>
</protein>
<accession>A0A1E1KWW6</accession>
<name>A0A1E1KWW6_9HELO</name>
<organism evidence="1 2">
    <name type="scientific">Rhynchosporium agropyri</name>
    <dbReference type="NCBI Taxonomy" id="914238"/>
    <lineage>
        <taxon>Eukaryota</taxon>
        <taxon>Fungi</taxon>
        <taxon>Dikarya</taxon>
        <taxon>Ascomycota</taxon>
        <taxon>Pezizomycotina</taxon>
        <taxon>Leotiomycetes</taxon>
        <taxon>Helotiales</taxon>
        <taxon>Ploettnerulaceae</taxon>
        <taxon>Rhynchosporium</taxon>
    </lineage>
</organism>
<dbReference type="Proteomes" id="UP000178912">
    <property type="component" value="Unassembled WGS sequence"/>
</dbReference>
<sequence>MTLVDELAILDEYFEQRVIGAGPADGTGESSVECKALEVAADFVHTRSEPLLQAVEKDAVTVNESTPGLNVISATKSESGLLKDPSEAGSLFTGPQALHLLRRPLTRTPLLVTSSTPPCLNVQFSMSPFNG</sequence>
<gene>
    <name evidence="1" type="ORF">RAG0_09739</name>
</gene>
<evidence type="ECO:0000313" key="2">
    <source>
        <dbReference type="Proteomes" id="UP000178912"/>
    </source>
</evidence>
<dbReference type="EMBL" id="FJUX01000057">
    <property type="protein sequence ID" value="CZT02717.1"/>
    <property type="molecule type" value="Genomic_DNA"/>
</dbReference>
<keyword evidence="2" id="KW-1185">Reference proteome</keyword>
<evidence type="ECO:0000313" key="1">
    <source>
        <dbReference type="EMBL" id="CZT02717.1"/>
    </source>
</evidence>